<evidence type="ECO:0000313" key="11">
    <source>
        <dbReference type="Proteomes" id="UP000000560"/>
    </source>
</evidence>
<feature type="compositionally biased region" description="Basic and acidic residues" evidence="7">
    <location>
        <begin position="90"/>
        <end position="106"/>
    </location>
</feature>
<accession>Q5AVW2</accession>
<dbReference type="InterPro" id="IPR050411">
    <property type="entry name" value="AlphaKG_dependent_hydroxylases"/>
</dbReference>
<sequence length="555" mass="63066">MVRPFLHAPLRFRRIIVPAVPGPCRRTPAHQSINTVNAVCQRSFALSQRYNQGGSNSIEKETAVRSGEEKVNAEPAGGATSALETSASPSKEKLRSIPKHKDDKDASSAAPKASSGRPAVVLDEQKLVLKLPSKDLAISYIQLRDSCRCPLCVDVHSKQRNYRLSDIPPHIKAKSLEWEKDVLKVTWEDDIPGFDSSHVSRYTLPQLKLRHPFPVTSATGIRRKRIDWNKEKMTKLQHWISYDDYMHNDEKFTIAMRHLATMGLIFLKDIPDSREMVEKIATRIGPLRNTFYGSTWDVRKVPEAKNVAYTSQYLGFHMDLMYMKDPPAFQLLHCLRNSCDGGESLFADTFNVAGYLYRNRPEIFQILAKTKLRYEYQHKDQSYSNAWPVLERGPLDKGHFLARVAYSPPFQAPILNDSNADPEYIAKLQTQLGALKYFASSLEREDNMFELKLQPGECVIFENRRIVHARRQFNTATGERWLAGAYLDEDVVASRFRVLQESHQDAWVNFLDMSASDSEPSRGDSEDLSFLWTRNASAAPETRVASPAQETAEGQ</sequence>
<dbReference type="PANTHER" id="PTHR10696">
    <property type="entry name" value="GAMMA-BUTYROBETAINE HYDROXYLASE-RELATED"/>
    <property type="match status" value="1"/>
</dbReference>
<evidence type="ECO:0000256" key="5">
    <source>
        <dbReference type="ARBA" id="ARBA00023002"/>
    </source>
</evidence>
<feature type="compositionally biased region" description="Basic and acidic residues" evidence="7">
    <location>
        <begin position="58"/>
        <end position="72"/>
    </location>
</feature>
<dbReference type="Proteomes" id="UP000000560">
    <property type="component" value="Chromosome IV"/>
</dbReference>
<dbReference type="AlphaFoldDB" id="Q5AVW2"/>
<evidence type="ECO:0000256" key="3">
    <source>
        <dbReference type="ARBA" id="ARBA00022723"/>
    </source>
</evidence>
<dbReference type="GO" id="GO:0005739">
    <property type="term" value="C:mitochondrion"/>
    <property type="evidence" value="ECO:0000318"/>
    <property type="project" value="GO_Central"/>
</dbReference>
<dbReference type="eggNOG" id="KOG3888">
    <property type="taxonomic scope" value="Eukaryota"/>
</dbReference>
<dbReference type="Gene3D" id="3.30.2020.30">
    <property type="match status" value="1"/>
</dbReference>
<keyword evidence="6" id="KW-0408">Iron</keyword>
<dbReference type="InterPro" id="IPR010376">
    <property type="entry name" value="GBBH-like_N"/>
</dbReference>
<accession>C8VBQ5</accession>
<dbReference type="InterPro" id="IPR003819">
    <property type="entry name" value="TauD/TfdA-like"/>
</dbReference>
<dbReference type="Gene3D" id="3.60.130.10">
    <property type="entry name" value="Clavaminate synthase-like"/>
    <property type="match status" value="1"/>
</dbReference>
<dbReference type="PANTHER" id="PTHR10696:SF25">
    <property type="entry name" value="OXIDOREDUCTASE AIM17-RELATED"/>
    <property type="match status" value="1"/>
</dbReference>
<evidence type="ECO:0000256" key="7">
    <source>
        <dbReference type="SAM" id="MobiDB-lite"/>
    </source>
</evidence>
<feature type="domain" description="Gamma-butyrobetaine hydroxylase-like N-terminal" evidence="9">
    <location>
        <begin position="134"/>
        <end position="190"/>
    </location>
</feature>
<keyword evidence="4" id="KW-0223">Dioxygenase</keyword>
<dbReference type="OMA" id="VHITWPN"/>
<feature type="region of interest" description="Disordered" evidence="7">
    <location>
        <begin position="51"/>
        <end position="117"/>
    </location>
</feature>
<dbReference type="FunCoup" id="Q5AVW2">
    <property type="interactions" value="654"/>
</dbReference>
<evidence type="ECO:0000256" key="2">
    <source>
        <dbReference type="ARBA" id="ARBA00008654"/>
    </source>
</evidence>
<keyword evidence="11" id="KW-1185">Reference proteome</keyword>
<keyword evidence="5" id="KW-0560">Oxidoreductase</keyword>
<comment type="similarity">
    <text evidence="2">Belongs to the gamma-BBH/TMLD family.</text>
</comment>
<dbReference type="InterPro" id="IPR042098">
    <property type="entry name" value="TauD-like_sf"/>
</dbReference>
<dbReference type="SUPFAM" id="SSF51197">
    <property type="entry name" value="Clavaminate synthase-like"/>
    <property type="match status" value="1"/>
</dbReference>
<dbReference type="RefSeq" id="XP_680837.1">
    <property type="nucleotide sequence ID" value="XM_675745.1"/>
</dbReference>
<dbReference type="InParanoid" id="Q5AVW2"/>
<evidence type="ECO:0000259" key="9">
    <source>
        <dbReference type="Pfam" id="PF06155"/>
    </source>
</evidence>
<evidence type="ECO:0000256" key="1">
    <source>
        <dbReference type="ARBA" id="ARBA00001954"/>
    </source>
</evidence>
<dbReference type="GeneID" id="2869735"/>
<dbReference type="KEGG" id="ani:ANIA_07568"/>
<evidence type="ECO:0000313" key="10">
    <source>
        <dbReference type="EMBL" id="CBF79645.1"/>
    </source>
</evidence>
<reference evidence="11" key="2">
    <citation type="journal article" date="2009" name="Fungal Genet. Biol.">
        <title>The 2008 update of the Aspergillus nidulans genome annotation: a community effort.</title>
        <authorList>
            <person name="Wortman J.R."/>
            <person name="Gilsenan J.M."/>
            <person name="Joardar V."/>
            <person name="Deegan J."/>
            <person name="Clutterbuck J."/>
            <person name="Andersen M.R."/>
            <person name="Archer D."/>
            <person name="Bencina M."/>
            <person name="Braus G."/>
            <person name="Coutinho P."/>
            <person name="von Dohren H."/>
            <person name="Doonan J."/>
            <person name="Driessen A.J."/>
            <person name="Durek P."/>
            <person name="Espeso E."/>
            <person name="Fekete E."/>
            <person name="Flipphi M."/>
            <person name="Estrada C.G."/>
            <person name="Geysens S."/>
            <person name="Goldman G."/>
            <person name="de Groot P.W."/>
            <person name="Hansen K."/>
            <person name="Harris S.D."/>
            <person name="Heinekamp T."/>
            <person name="Helmstaedt K."/>
            <person name="Henrissat B."/>
            <person name="Hofmann G."/>
            <person name="Homan T."/>
            <person name="Horio T."/>
            <person name="Horiuchi H."/>
            <person name="James S."/>
            <person name="Jones M."/>
            <person name="Karaffa L."/>
            <person name="Karanyi Z."/>
            <person name="Kato M."/>
            <person name="Keller N."/>
            <person name="Kelly D.E."/>
            <person name="Kiel J.A."/>
            <person name="Kim J.M."/>
            <person name="van der Klei I.J."/>
            <person name="Klis F.M."/>
            <person name="Kovalchuk A."/>
            <person name="Krasevec N."/>
            <person name="Kubicek C.P."/>
            <person name="Liu B."/>
            <person name="Maccabe A."/>
            <person name="Meyer V."/>
            <person name="Mirabito P."/>
            <person name="Miskei M."/>
            <person name="Mos M."/>
            <person name="Mullins J."/>
            <person name="Nelson D.R."/>
            <person name="Nielsen J."/>
            <person name="Oakley B.R."/>
            <person name="Osmani S.A."/>
            <person name="Pakula T."/>
            <person name="Paszewski A."/>
            <person name="Paulsen I."/>
            <person name="Pilsyk S."/>
            <person name="Pocsi I."/>
            <person name="Punt P.J."/>
            <person name="Ram A.F."/>
            <person name="Ren Q."/>
            <person name="Robellet X."/>
            <person name="Robson G."/>
            <person name="Seiboth B."/>
            <person name="van Solingen P."/>
            <person name="Specht T."/>
            <person name="Sun J."/>
            <person name="Taheri-Talesh N."/>
            <person name="Takeshita N."/>
            <person name="Ussery D."/>
            <person name="vanKuyk P.A."/>
            <person name="Visser H."/>
            <person name="van de Vondervoort P.J."/>
            <person name="de Vries R.P."/>
            <person name="Walton J."/>
            <person name="Xiang X."/>
            <person name="Xiong Y."/>
            <person name="Zeng A.P."/>
            <person name="Brandt B.W."/>
            <person name="Cornell M.J."/>
            <person name="van den Hondel C.A."/>
            <person name="Visser J."/>
            <person name="Oliver S.G."/>
            <person name="Turner G."/>
        </authorList>
    </citation>
    <scope>GENOME REANNOTATION</scope>
    <source>
        <strain evidence="11">FGSC A4 / ATCC 38163 / CBS 112.46 / NRRL 194 / M139</strain>
    </source>
</reference>
<dbReference type="Pfam" id="PF02668">
    <property type="entry name" value="TauD"/>
    <property type="match status" value="1"/>
</dbReference>
<dbReference type="STRING" id="227321.Q5AVW2"/>
<dbReference type="GO" id="GO:0046872">
    <property type="term" value="F:metal ion binding"/>
    <property type="evidence" value="ECO:0007669"/>
    <property type="project" value="UniProtKB-KW"/>
</dbReference>
<dbReference type="InterPro" id="IPR038492">
    <property type="entry name" value="GBBH-like_N_sf"/>
</dbReference>
<dbReference type="GO" id="GO:0045329">
    <property type="term" value="P:carnitine biosynthetic process"/>
    <property type="evidence" value="ECO:0000318"/>
    <property type="project" value="GO_Central"/>
</dbReference>
<dbReference type="Pfam" id="PF06155">
    <property type="entry name" value="GBBH-like_N"/>
    <property type="match status" value="1"/>
</dbReference>
<dbReference type="OrthoDB" id="406634at2759"/>
<protein>
    <submittedName>
        <fullName evidence="10">Gamma-butyrobetaine hydroxylase subfamily, putative (AFU_orthologue AFUA_2G14970)</fullName>
    </submittedName>
</protein>
<organism evidence="10 11">
    <name type="scientific">Emericella nidulans (strain FGSC A4 / ATCC 38163 / CBS 112.46 / NRRL 194 / M139)</name>
    <name type="common">Aspergillus nidulans</name>
    <dbReference type="NCBI Taxonomy" id="227321"/>
    <lineage>
        <taxon>Eukaryota</taxon>
        <taxon>Fungi</taxon>
        <taxon>Dikarya</taxon>
        <taxon>Ascomycota</taxon>
        <taxon>Pezizomycotina</taxon>
        <taxon>Eurotiomycetes</taxon>
        <taxon>Eurotiomycetidae</taxon>
        <taxon>Eurotiales</taxon>
        <taxon>Aspergillaceae</taxon>
        <taxon>Aspergillus</taxon>
        <taxon>Aspergillus subgen. Nidulantes</taxon>
    </lineage>
</organism>
<gene>
    <name evidence="10" type="ORF">ANIA_07568</name>
</gene>
<evidence type="ECO:0000256" key="4">
    <source>
        <dbReference type="ARBA" id="ARBA00022964"/>
    </source>
</evidence>
<reference evidence="11" key="1">
    <citation type="journal article" date="2005" name="Nature">
        <title>Sequencing of Aspergillus nidulans and comparative analysis with A. fumigatus and A. oryzae.</title>
        <authorList>
            <person name="Galagan J.E."/>
            <person name="Calvo S.E."/>
            <person name="Cuomo C."/>
            <person name="Ma L.J."/>
            <person name="Wortman J.R."/>
            <person name="Batzoglou S."/>
            <person name="Lee S.I."/>
            <person name="Basturkmen M."/>
            <person name="Spevak C.C."/>
            <person name="Clutterbuck J."/>
            <person name="Kapitonov V."/>
            <person name="Jurka J."/>
            <person name="Scazzocchio C."/>
            <person name="Farman M."/>
            <person name="Butler J."/>
            <person name="Purcell S."/>
            <person name="Harris S."/>
            <person name="Braus G.H."/>
            <person name="Draht O."/>
            <person name="Busch S."/>
            <person name="D'Enfert C."/>
            <person name="Bouchier C."/>
            <person name="Goldman G.H."/>
            <person name="Bell-Pedersen D."/>
            <person name="Griffiths-Jones S."/>
            <person name="Doonan J.H."/>
            <person name="Yu J."/>
            <person name="Vienken K."/>
            <person name="Pain A."/>
            <person name="Freitag M."/>
            <person name="Selker E.U."/>
            <person name="Archer D.B."/>
            <person name="Penalva M.A."/>
            <person name="Oakley B.R."/>
            <person name="Momany M."/>
            <person name="Tanaka T."/>
            <person name="Kumagai T."/>
            <person name="Asai K."/>
            <person name="Machida M."/>
            <person name="Nierman W.C."/>
            <person name="Denning D.W."/>
            <person name="Caddick M."/>
            <person name="Hynes M."/>
            <person name="Paoletti M."/>
            <person name="Fischer R."/>
            <person name="Miller B."/>
            <person name="Dyer P."/>
            <person name="Sachs M.S."/>
            <person name="Osmani S.A."/>
            <person name="Birren B.W."/>
        </authorList>
    </citation>
    <scope>NUCLEOTIDE SEQUENCE [LARGE SCALE GENOMIC DNA]</scope>
    <source>
        <strain evidence="11">FGSC A4 / ATCC 38163 / CBS 112.46 / NRRL 194 / M139</strain>
    </source>
</reference>
<comment type="cofactor">
    <cofactor evidence="1">
        <name>Fe(2+)</name>
        <dbReference type="ChEBI" id="CHEBI:29033"/>
    </cofactor>
</comment>
<proteinExistence type="inferred from homology"/>
<name>Q5AVW2_EMENI</name>
<dbReference type="EMBL" id="BN001304">
    <property type="protein sequence ID" value="CBF79645.1"/>
    <property type="molecule type" value="Genomic_DNA"/>
</dbReference>
<dbReference type="GO" id="GO:0016706">
    <property type="term" value="F:2-oxoglutarate-dependent dioxygenase activity"/>
    <property type="evidence" value="ECO:0007669"/>
    <property type="project" value="UniProtKB-ARBA"/>
</dbReference>
<feature type="domain" description="TauD/TfdA-like" evidence="8">
    <location>
        <begin position="241"/>
        <end position="486"/>
    </location>
</feature>
<evidence type="ECO:0000259" key="8">
    <source>
        <dbReference type="Pfam" id="PF02668"/>
    </source>
</evidence>
<keyword evidence="3" id="KW-0479">Metal-binding</keyword>
<evidence type="ECO:0000256" key="6">
    <source>
        <dbReference type="ARBA" id="ARBA00023004"/>
    </source>
</evidence>
<dbReference type="HOGENOM" id="CLU_021859_0_0_1"/>
<dbReference type="CDD" id="cd00250">
    <property type="entry name" value="CAS_like"/>
    <property type="match status" value="1"/>
</dbReference>